<dbReference type="SUPFAM" id="SSF53335">
    <property type="entry name" value="S-adenosyl-L-methionine-dependent methyltransferases"/>
    <property type="match status" value="1"/>
</dbReference>
<keyword evidence="1 5" id="KW-0489">Methyltransferase</keyword>
<dbReference type="CDD" id="cd02440">
    <property type="entry name" value="AdoMet_MTases"/>
    <property type="match status" value="1"/>
</dbReference>
<keyword evidence="3" id="KW-0949">S-adenosyl-L-methionine</keyword>
<dbReference type="KEGG" id="nhy:JQS43_20890"/>
<dbReference type="Pfam" id="PF00891">
    <property type="entry name" value="Methyltransf_2"/>
    <property type="match status" value="1"/>
</dbReference>
<evidence type="ECO:0000313" key="5">
    <source>
        <dbReference type="EMBL" id="QSB13971.1"/>
    </source>
</evidence>
<dbReference type="GO" id="GO:0008171">
    <property type="term" value="F:O-methyltransferase activity"/>
    <property type="evidence" value="ECO:0007669"/>
    <property type="project" value="InterPro"/>
</dbReference>
<reference evidence="5" key="1">
    <citation type="submission" date="2021-02" db="EMBL/GenBank/DDBJ databases">
        <title>Natrosporangium hydrolyticum gen. nov., sp. nov, a haloalkaliphilic actinobacterium from a soda solonchak soil.</title>
        <authorList>
            <person name="Sorokin D.Y."/>
            <person name="Khijniak T.V."/>
            <person name="Zakharycheva A.P."/>
            <person name="Boueva O.V."/>
            <person name="Ariskina E.V."/>
            <person name="Hahnke R.L."/>
            <person name="Bunk B."/>
            <person name="Sproer C."/>
            <person name="Schumann P."/>
            <person name="Evtushenko L.I."/>
            <person name="Kublanov I.V."/>
        </authorList>
    </citation>
    <scope>NUCLEOTIDE SEQUENCE</scope>
    <source>
        <strain evidence="5">DSM 106523</strain>
    </source>
</reference>
<evidence type="ECO:0000256" key="3">
    <source>
        <dbReference type="ARBA" id="ARBA00022691"/>
    </source>
</evidence>
<dbReference type="InterPro" id="IPR001077">
    <property type="entry name" value="COMT_C"/>
</dbReference>
<sequence length="335" mass="35429">MGALDLSPDAGPDAVPDAWARGIDYSAMALPEKLTDWRLALAYHAATDAGLIGALPGTAAELAERCGLSESAVQAVLAVLVAWQLVSVDEHGRYQEGPAHPAPADQAMLAQHGVWIRRWAVLLPKRLHDRAATSPENPPAPAPGVGLDLLAAITRRVTTPVLDACLDRFPHARTVLDLGGGHGEYALALASRGLTTTMQDLPGVIEGARQRGRLAAAGVELFAGDCLETLPPGPFDLVLCSMVTNIFDAEASRDLCRRLRPIIAPGGGLAIVSYLRDRHRVGASFGLQMLVATPGGDAHGEHDYRRWLDEAGFGPAHCYDLDEPPQTVVLAGVPT</sequence>
<keyword evidence="6" id="KW-1185">Reference proteome</keyword>
<organism evidence="5 6">
    <name type="scientific">Natronosporangium hydrolyticum</name>
    <dbReference type="NCBI Taxonomy" id="2811111"/>
    <lineage>
        <taxon>Bacteria</taxon>
        <taxon>Bacillati</taxon>
        <taxon>Actinomycetota</taxon>
        <taxon>Actinomycetes</taxon>
        <taxon>Micromonosporales</taxon>
        <taxon>Micromonosporaceae</taxon>
        <taxon>Natronosporangium</taxon>
    </lineage>
</organism>
<protein>
    <submittedName>
        <fullName evidence="5">Methyltransferase domain-containing protein</fullName>
    </submittedName>
</protein>
<dbReference type="PANTHER" id="PTHR43712">
    <property type="entry name" value="PUTATIVE (AFU_ORTHOLOGUE AFUA_4G14580)-RELATED"/>
    <property type="match status" value="1"/>
</dbReference>
<name>A0A895Y9H3_9ACTN</name>
<dbReference type="Gene3D" id="1.10.10.10">
    <property type="entry name" value="Winged helix-like DNA-binding domain superfamily/Winged helix DNA-binding domain"/>
    <property type="match status" value="1"/>
</dbReference>
<dbReference type="InterPro" id="IPR036390">
    <property type="entry name" value="WH_DNA-bd_sf"/>
</dbReference>
<gene>
    <name evidence="5" type="ORF">JQS43_20890</name>
</gene>
<dbReference type="Gene3D" id="3.40.50.150">
    <property type="entry name" value="Vaccinia Virus protein VP39"/>
    <property type="match status" value="1"/>
</dbReference>
<dbReference type="PANTHER" id="PTHR43712:SF2">
    <property type="entry name" value="O-METHYLTRANSFERASE CICE"/>
    <property type="match status" value="1"/>
</dbReference>
<accession>A0A895Y9H3</accession>
<evidence type="ECO:0000259" key="4">
    <source>
        <dbReference type="Pfam" id="PF00891"/>
    </source>
</evidence>
<proteinExistence type="predicted"/>
<dbReference type="SUPFAM" id="SSF46785">
    <property type="entry name" value="Winged helix' DNA-binding domain"/>
    <property type="match status" value="1"/>
</dbReference>
<dbReference type="Proteomes" id="UP000662857">
    <property type="component" value="Chromosome"/>
</dbReference>
<feature type="domain" description="O-methyltransferase C-terminal" evidence="4">
    <location>
        <begin position="167"/>
        <end position="313"/>
    </location>
</feature>
<dbReference type="GO" id="GO:0032259">
    <property type="term" value="P:methylation"/>
    <property type="evidence" value="ECO:0007669"/>
    <property type="project" value="UniProtKB-KW"/>
</dbReference>
<dbReference type="AlphaFoldDB" id="A0A895Y9H3"/>
<dbReference type="InterPro" id="IPR036388">
    <property type="entry name" value="WH-like_DNA-bd_sf"/>
</dbReference>
<evidence type="ECO:0000256" key="2">
    <source>
        <dbReference type="ARBA" id="ARBA00022679"/>
    </source>
</evidence>
<evidence type="ECO:0000256" key="1">
    <source>
        <dbReference type="ARBA" id="ARBA00022603"/>
    </source>
</evidence>
<dbReference type="RefSeq" id="WP_239676089.1">
    <property type="nucleotide sequence ID" value="NZ_CP070499.1"/>
</dbReference>
<dbReference type="EMBL" id="CP070499">
    <property type="protein sequence ID" value="QSB13971.1"/>
    <property type="molecule type" value="Genomic_DNA"/>
</dbReference>
<evidence type="ECO:0000313" key="6">
    <source>
        <dbReference type="Proteomes" id="UP000662857"/>
    </source>
</evidence>
<dbReference type="InterPro" id="IPR029063">
    <property type="entry name" value="SAM-dependent_MTases_sf"/>
</dbReference>
<keyword evidence="2" id="KW-0808">Transferase</keyword>